<feature type="domain" description="EF-hand" evidence="6">
    <location>
        <begin position="91"/>
        <end position="126"/>
    </location>
</feature>
<keyword evidence="3" id="KW-0677">Repeat</keyword>
<dbReference type="PROSITE" id="PS50222">
    <property type="entry name" value="EF_HAND_2"/>
    <property type="match status" value="2"/>
</dbReference>
<dbReference type="GO" id="GO:0005509">
    <property type="term" value="F:calcium ion binding"/>
    <property type="evidence" value="ECO:0007669"/>
    <property type="project" value="InterPro"/>
</dbReference>
<dbReference type="GO" id="GO:0120199">
    <property type="term" value="C:cone photoreceptor outer segment"/>
    <property type="evidence" value="ECO:0007669"/>
    <property type="project" value="TreeGrafter"/>
</dbReference>
<evidence type="ECO:0000259" key="6">
    <source>
        <dbReference type="PROSITE" id="PS50222"/>
    </source>
</evidence>
<dbReference type="Ensembl" id="ENSPMGT00000002387.1">
    <property type="protein sequence ID" value="ENSPMGP00000002250.1"/>
    <property type="gene ID" value="ENSPMGG00000001748.1"/>
</dbReference>
<keyword evidence="4" id="KW-0106">Calcium</keyword>
<proteinExistence type="predicted"/>
<dbReference type="InterPro" id="IPR002048">
    <property type="entry name" value="EF_hand_dom"/>
</dbReference>
<protein>
    <recommendedName>
        <fullName evidence="6">EF-hand domain-containing protein</fullName>
    </recommendedName>
</protein>
<dbReference type="PANTHER" id="PTHR23055">
    <property type="entry name" value="CALCIUM BINDING PROTEINS"/>
    <property type="match status" value="1"/>
</dbReference>
<name>A0A3B3ZC98_9GOBI</name>
<dbReference type="PRINTS" id="PR00450">
    <property type="entry name" value="RECOVERIN"/>
</dbReference>
<organism evidence="7 8">
    <name type="scientific">Periophthalmus magnuspinnatus</name>
    <dbReference type="NCBI Taxonomy" id="409849"/>
    <lineage>
        <taxon>Eukaryota</taxon>
        <taxon>Metazoa</taxon>
        <taxon>Chordata</taxon>
        <taxon>Craniata</taxon>
        <taxon>Vertebrata</taxon>
        <taxon>Euteleostomi</taxon>
        <taxon>Actinopterygii</taxon>
        <taxon>Neopterygii</taxon>
        <taxon>Teleostei</taxon>
        <taxon>Neoteleostei</taxon>
        <taxon>Acanthomorphata</taxon>
        <taxon>Gobiaria</taxon>
        <taxon>Gobiiformes</taxon>
        <taxon>Gobioidei</taxon>
        <taxon>Gobiidae</taxon>
        <taxon>Oxudercinae</taxon>
        <taxon>Periophthalmus</taxon>
    </lineage>
</organism>
<feature type="domain" description="EF-hand" evidence="6">
    <location>
        <begin position="55"/>
        <end position="90"/>
    </location>
</feature>
<keyword evidence="5" id="KW-0449">Lipoprotein</keyword>
<dbReference type="GO" id="GO:0007601">
    <property type="term" value="P:visual perception"/>
    <property type="evidence" value="ECO:0007669"/>
    <property type="project" value="TreeGrafter"/>
</dbReference>
<dbReference type="AlphaFoldDB" id="A0A3B3ZC98"/>
<dbReference type="InterPro" id="IPR018247">
    <property type="entry name" value="EF_Hand_1_Ca_BS"/>
</dbReference>
<evidence type="ECO:0000256" key="1">
    <source>
        <dbReference type="ARBA" id="ARBA00022707"/>
    </source>
</evidence>
<keyword evidence="1" id="KW-0519">Myristate</keyword>
<evidence type="ECO:0000256" key="5">
    <source>
        <dbReference type="ARBA" id="ARBA00023288"/>
    </source>
</evidence>
<dbReference type="GO" id="GO:0001917">
    <property type="term" value="C:photoreceptor inner segment"/>
    <property type="evidence" value="ECO:0007669"/>
    <property type="project" value="TreeGrafter"/>
</dbReference>
<dbReference type="FunFam" id="1.10.238.10:FF:000052">
    <property type="entry name" value="Guanylate cyclase activator 1A"/>
    <property type="match status" value="1"/>
</dbReference>
<keyword evidence="2" id="KW-0479">Metal-binding</keyword>
<dbReference type="PANTHER" id="PTHR23055:SF168">
    <property type="entry name" value="GUANYLATE CYCLASE ACTIVATING PROTEIN 7"/>
    <property type="match status" value="1"/>
</dbReference>
<reference evidence="7" key="2">
    <citation type="submission" date="2025-09" db="UniProtKB">
        <authorList>
            <consortium name="Ensembl"/>
        </authorList>
    </citation>
    <scope>IDENTIFICATION</scope>
</reference>
<evidence type="ECO:0000313" key="7">
    <source>
        <dbReference type="Ensembl" id="ENSPMGP00000002250.1"/>
    </source>
</evidence>
<evidence type="ECO:0000256" key="4">
    <source>
        <dbReference type="ARBA" id="ARBA00022837"/>
    </source>
</evidence>
<dbReference type="SUPFAM" id="SSF47473">
    <property type="entry name" value="EF-hand"/>
    <property type="match status" value="1"/>
</dbReference>
<dbReference type="Gene3D" id="1.10.238.10">
    <property type="entry name" value="EF-hand"/>
    <property type="match status" value="2"/>
</dbReference>
<reference evidence="7" key="1">
    <citation type="submission" date="2025-08" db="UniProtKB">
        <authorList>
            <consortium name="Ensembl"/>
        </authorList>
    </citation>
    <scope>IDENTIFICATION</scope>
</reference>
<dbReference type="InterPro" id="IPR011992">
    <property type="entry name" value="EF-hand-dom_pair"/>
</dbReference>
<evidence type="ECO:0000313" key="8">
    <source>
        <dbReference type="Proteomes" id="UP000261520"/>
    </source>
</evidence>
<evidence type="ECO:0000256" key="3">
    <source>
        <dbReference type="ARBA" id="ARBA00022737"/>
    </source>
</evidence>
<dbReference type="CDD" id="cd00051">
    <property type="entry name" value="EFh"/>
    <property type="match status" value="2"/>
</dbReference>
<dbReference type="Proteomes" id="UP000261520">
    <property type="component" value="Unplaced"/>
</dbReference>
<dbReference type="GO" id="GO:0008048">
    <property type="term" value="F:calcium sensitive guanylate cyclase activator activity"/>
    <property type="evidence" value="ECO:0007669"/>
    <property type="project" value="TreeGrafter"/>
</dbReference>
<sequence>MGQNQAHGEEDPDSEVALQHIQELYRKFANECPSGNLHLHEFKKIFGFSKNSTEEESAYMENVFRSFDTNGDGHIDFLEYVAAVHLILRGKLKDKLVWSFKVFDRDGNGSLDRAEVGLIIKVRHRTRAVKSSKNLILKLVSKVDTHLSKISLEEFIDGAEKDPWVLNQLKLNIGPCEWFMEQQERKNSTS</sequence>
<dbReference type="Pfam" id="PF13499">
    <property type="entry name" value="EF-hand_7"/>
    <property type="match status" value="1"/>
</dbReference>
<dbReference type="Pfam" id="PF00036">
    <property type="entry name" value="EF-hand_1"/>
    <property type="match status" value="1"/>
</dbReference>
<accession>A0A3B3ZC98</accession>
<keyword evidence="8" id="KW-1185">Reference proteome</keyword>
<dbReference type="PROSITE" id="PS00018">
    <property type="entry name" value="EF_HAND_1"/>
    <property type="match status" value="2"/>
</dbReference>
<dbReference type="SMART" id="SM00054">
    <property type="entry name" value="EFh"/>
    <property type="match status" value="2"/>
</dbReference>
<dbReference type="InterPro" id="IPR028846">
    <property type="entry name" value="Recoverin"/>
</dbReference>
<evidence type="ECO:0000256" key="2">
    <source>
        <dbReference type="ARBA" id="ARBA00022723"/>
    </source>
</evidence>